<name>A0A4Q0ZKR3_9BACT</name>
<dbReference type="EMBL" id="PDJZ01000006">
    <property type="protein sequence ID" value="RXJ84088.1"/>
    <property type="molecule type" value="Genomic_DNA"/>
</dbReference>
<protein>
    <submittedName>
        <fullName evidence="1">Uncharacterized protein</fullName>
    </submittedName>
</protein>
<proteinExistence type="predicted"/>
<sequence length="405" mass="47526">MEKNINIETFSIINPFLETIKEIDSLSVVNKVSFLVFQFIKDNEIEIVHFEIDEINKCIILKIDYLNTFQNKNVILDAIKKEAKNVDISVKYSLPSIEEFKFLAKKYKEIGEYSSLGHAQNGLATSYGYKNYQTIKPVLKPVNMDEIRSKLLLRGRRGYGVLEMHKIYSSFITVCFGTKPEANKNRIEYEYEINLNDFPFSEENKNFFYSILCGINSINNLFQEAFFNEISLDYGFIQLKSNYELTYPFGKDPDLLKDIFDEEVIKFIFSIKNKNKESIEKNKLLNEDKTLDEKIETFCLVSFTPDYGEKQYFLIDAIINKRNNTVRSTIYEKFGGSHIPLSFDKDFDKNLLEEQTIEDLILEYENRNGFKLKKESDLSIIKMYFSSHLFQEDRISLKLKSFLAF</sequence>
<accession>A0A4Q0ZKR3</accession>
<dbReference type="OrthoDB" id="10015297at2"/>
<dbReference type="AlphaFoldDB" id="A0A4Q0ZKR3"/>
<organism evidence="1 2">
    <name type="scientific">Arcobacter cloacae</name>
    <dbReference type="NCBI Taxonomy" id="1054034"/>
    <lineage>
        <taxon>Bacteria</taxon>
        <taxon>Pseudomonadati</taxon>
        <taxon>Campylobacterota</taxon>
        <taxon>Epsilonproteobacteria</taxon>
        <taxon>Campylobacterales</taxon>
        <taxon>Arcobacteraceae</taxon>
        <taxon>Arcobacter</taxon>
    </lineage>
</organism>
<reference evidence="1 2" key="1">
    <citation type="submission" date="2017-10" db="EMBL/GenBank/DDBJ databases">
        <title>Genomics of the genus Arcobacter.</title>
        <authorList>
            <person name="Perez-Cataluna A."/>
            <person name="Figueras M.J."/>
        </authorList>
    </citation>
    <scope>NUCLEOTIDE SEQUENCE [LARGE SCALE GENOMIC DNA]</scope>
    <source>
        <strain evidence="1 2">F26</strain>
    </source>
</reference>
<dbReference type="RefSeq" id="WP_128986519.1">
    <property type="nucleotide sequence ID" value="NZ_PDJZ01000006.1"/>
</dbReference>
<gene>
    <name evidence="1" type="ORF">CRU90_06725</name>
</gene>
<comment type="caution">
    <text evidence="1">The sequence shown here is derived from an EMBL/GenBank/DDBJ whole genome shotgun (WGS) entry which is preliminary data.</text>
</comment>
<evidence type="ECO:0000313" key="1">
    <source>
        <dbReference type="EMBL" id="RXJ84088.1"/>
    </source>
</evidence>
<evidence type="ECO:0000313" key="2">
    <source>
        <dbReference type="Proteomes" id="UP000290870"/>
    </source>
</evidence>
<dbReference type="Proteomes" id="UP000290870">
    <property type="component" value="Unassembled WGS sequence"/>
</dbReference>